<dbReference type="PANTHER" id="PTHR33592">
    <property type="entry name" value="TRANSMEMBRANE PROTEIN"/>
    <property type="match status" value="1"/>
</dbReference>
<dbReference type="PANTHER" id="PTHR33592:SF3">
    <property type="entry name" value="TRANSMEMBRANE PROTEIN"/>
    <property type="match status" value="1"/>
</dbReference>
<gene>
    <name evidence="3" type="ORF">RHGRI_012103</name>
</gene>
<evidence type="ECO:0000256" key="2">
    <source>
        <dbReference type="SAM" id="SignalP"/>
    </source>
</evidence>
<accession>A0AAV6KP89</accession>
<proteinExistence type="predicted"/>
<feature type="chain" id="PRO_5043887975" description="Transmembrane protein" evidence="2">
    <location>
        <begin position="31"/>
        <end position="72"/>
    </location>
</feature>
<dbReference type="EMBL" id="JACTNZ010000004">
    <property type="protein sequence ID" value="KAG5554455.1"/>
    <property type="molecule type" value="Genomic_DNA"/>
</dbReference>
<dbReference type="AlphaFoldDB" id="A0AAV6KP89"/>
<feature type="region of interest" description="Disordered" evidence="1">
    <location>
        <begin position="53"/>
        <end position="72"/>
    </location>
</feature>
<name>A0AAV6KP89_9ERIC</name>
<keyword evidence="2" id="KW-0732">Signal</keyword>
<feature type="signal peptide" evidence="2">
    <location>
        <begin position="1"/>
        <end position="30"/>
    </location>
</feature>
<dbReference type="Proteomes" id="UP000823749">
    <property type="component" value="Chromosome 4"/>
</dbReference>
<keyword evidence="4" id="KW-1185">Reference proteome</keyword>
<protein>
    <recommendedName>
        <fullName evidence="5">Transmembrane protein</fullName>
    </recommendedName>
</protein>
<evidence type="ECO:0000313" key="4">
    <source>
        <dbReference type="Proteomes" id="UP000823749"/>
    </source>
</evidence>
<evidence type="ECO:0008006" key="5">
    <source>
        <dbReference type="Google" id="ProtNLM"/>
    </source>
</evidence>
<organism evidence="3 4">
    <name type="scientific">Rhododendron griersonianum</name>
    <dbReference type="NCBI Taxonomy" id="479676"/>
    <lineage>
        <taxon>Eukaryota</taxon>
        <taxon>Viridiplantae</taxon>
        <taxon>Streptophyta</taxon>
        <taxon>Embryophyta</taxon>
        <taxon>Tracheophyta</taxon>
        <taxon>Spermatophyta</taxon>
        <taxon>Magnoliopsida</taxon>
        <taxon>eudicotyledons</taxon>
        <taxon>Gunneridae</taxon>
        <taxon>Pentapetalae</taxon>
        <taxon>asterids</taxon>
        <taxon>Ericales</taxon>
        <taxon>Ericaceae</taxon>
        <taxon>Ericoideae</taxon>
        <taxon>Rhodoreae</taxon>
        <taxon>Rhododendron</taxon>
    </lineage>
</organism>
<sequence>MAFPKSLLTKLFIVLMLLFSSSTSLQLAKAMRPVRGETWRIVGRKVPVIQSLQRGPVTPSGSNPSTYIPGGK</sequence>
<comment type="caution">
    <text evidence="3">The sequence shown here is derived from an EMBL/GenBank/DDBJ whole genome shotgun (WGS) entry which is preliminary data.</text>
</comment>
<evidence type="ECO:0000256" key="1">
    <source>
        <dbReference type="SAM" id="MobiDB-lite"/>
    </source>
</evidence>
<reference evidence="3" key="1">
    <citation type="submission" date="2020-08" db="EMBL/GenBank/DDBJ databases">
        <title>Plant Genome Project.</title>
        <authorList>
            <person name="Zhang R.-G."/>
        </authorList>
    </citation>
    <scope>NUCLEOTIDE SEQUENCE</scope>
    <source>
        <strain evidence="3">WSP0</strain>
        <tissue evidence="3">Leaf</tissue>
    </source>
</reference>
<evidence type="ECO:0000313" key="3">
    <source>
        <dbReference type="EMBL" id="KAG5554455.1"/>
    </source>
</evidence>